<feature type="transmembrane region" description="Helical" evidence="2">
    <location>
        <begin position="347"/>
        <end position="365"/>
    </location>
</feature>
<keyword evidence="4" id="KW-0378">Hydrolase</keyword>
<feature type="transmembrane region" description="Helical" evidence="2">
    <location>
        <begin position="372"/>
        <end position="389"/>
    </location>
</feature>
<feature type="domain" description="HD/PDEase" evidence="3">
    <location>
        <begin position="506"/>
        <end position="662"/>
    </location>
</feature>
<dbReference type="InterPro" id="IPR011624">
    <property type="entry name" value="Metal-dep_PHydrolase_7TM_extra"/>
</dbReference>
<dbReference type="Pfam" id="PF01966">
    <property type="entry name" value="HD"/>
    <property type="match status" value="1"/>
</dbReference>
<dbReference type="PANTHER" id="PTHR36442">
    <property type="entry name" value="CYCLIC-DI-AMP PHOSPHODIESTERASE PGPH"/>
    <property type="match status" value="1"/>
</dbReference>
<dbReference type="PROSITE" id="PS51257">
    <property type="entry name" value="PROKAR_LIPOPROTEIN"/>
    <property type="match status" value="1"/>
</dbReference>
<accession>A0A2Z5Y230</accession>
<organism evidence="4 5">
    <name type="scientific">Melissococcus plutonius</name>
    <dbReference type="NCBI Taxonomy" id="33970"/>
    <lineage>
        <taxon>Bacteria</taxon>
        <taxon>Bacillati</taxon>
        <taxon>Bacillota</taxon>
        <taxon>Bacilli</taxon>
        <taxon>Lactobacillales</taxon>
        <taxon>Enterococcaceae</taxon>
        <taxon>Melissococcus</taxon>
    </lineage>
</organism>
<feature type="transmembrane region" description="Helical" evidence="2">
    <location>
        <begin position="287"/>
        <end position="307"/>
    </location>
</feature>
<feature type="transmembrane region" description="Helical" evidence="2">
    <location>
        <begin position="15"/>
        <end position="37"/>
    </location>
</feature>
<keyword evidence="1" id="KW-0175">Coiled coil</keyword>
<sequence length="729" mass="83549">MKKFILKFCNRLDKAYIPILLFLFSCLLFGIMFTSVYQKKMEIKEGQLAEKTIRANKNIENTYDTKQKKKLAAESVTPEYVYQEDIATNQHNWTEKLFKLIKATNDRLDKEYQEKKQKAKEGETVPEPTIAEKIADLKSRFEMFDQDTITFYQNFPTNFYQTAFSLNNDQLDTVQTKNLALIDKAMKKHIRESEIEKIRQKAFDQIQYLDITGSMQRAIRYVVDQGIVPNDFTNNKKTKELVQQAVDSVQPVMIYQGEIIVREGNQIDAKAIEKLKLLGMMNQSTSIFPIVALILTIILQVAVLLFFTTQVTEDGKEKYFILFYTSTMFLSILMMKFFQVFQTEQLSYIPLFYPAAFAPLVLSYFINRRSGILVAIFQLIFALFVFYNMIGTNALTIILVMYAFSGFLATVVKRQRISEQGFPAIMWIIIIPVCATGILMIYQGMGLNDGKTWVALICALAGSVLSFLATLGLHPYIELLVTDDSMIVLNELSNPNHPLLKQLLEKAPGTYHHSMMVASLSANAVAEIGGNSLLTRVASYYHDVGKIKHANFFVENLPPGSENPHNFLLPEDSKQIIFSHVTEGAQILQEYHMPRAVIDICWQHHGTTLMQFFYFKAKERDPNVHEEDYRYPGPRPQSKEASVISIADTCEAAIRAMHHPSREKISEFVYNLIQERIEDGQLDDSGLTMREIRIVEKSLIGGLLSTFHSRIQYPKIKSETSKNMKQETR</sequence>
<evidence type="ECO:0000256" key="1">
    <source>
        <dbReference type="SAM" id="Coils"/>
    </source>
</evidence>
<dbReference type="RefSeq" id="WP_015694828.1">
    <property type="nucleotide sequence ID" value="NZ_AP018492.1"/>
</dbReference>
<dbReference type="SMART" id="SM00471">
    <property type="entry name" value="HDc"/>
    <property type="match status" value="1"/>
</dbReference>
<dbReference type="Pfam" id="PF07697">
    <property type="entry name" value="7TMR-HDED"/>
    <property type="match status" value="1"/>
</dbReference>
<dbReference type="EMBL" id="AP018492">
    <property type="protein sequence ID" value="BBC60844.1"/>
    <property type="molecule type" value="Genomic_DNA"/>
</dbReference>
<dbReference type="GeneID" id="57043278"/>
<keyword evidence="2" id="KW-0812">Transmembrane</keyword>
<keyword evidence="2" id="KW-1133">Transmembrane helix</keyword>
<dbReference type="Proteomes" id="UP000269226">
    <property type="component" value="Chromosome"/>
</dbReference>
<dbReference type="InterPro" id="IPR006675">
    <property type="entry name" value="HDIG_dom"/>
</dbReference>
<dbReference type="Gene3D" id="1.10.3210.10">
    <property type="entry name" value="Hypothetical protein af1432"/>
    <property type="match status" value="1"/>
</dbReference>
<feature type="coiled-coil region" evidence="1">
    <location>
        <begin position="98"/>
        <end position="125"/>
    </location>
</feature>
<feature type="transmembrane region" description="Helical" evidence="2">
    <location>
        <begin position="395"/>
        <end position="412"/>
    </location>
</feature>
<feature type="transmembrane region" description="Helical" evidence="2">
    <location>
        <begin position="454"/>
        <end position="477"/>
    </location>
</feature>
<proteinExistence type="predicted"/>
<dbReference type="CDD" id="cd00077">
    <property type="entry name" value="HDc"/>
    <property type="match status" value="1"/>
</dbReference>
<protein>
    <submittedName>
        <fullName evidence="4">Membrane protein containing HD superfamily hydrolase domain, YQFF ortholog</fullName>
    </submittedName>
</protein>
<evidence type="ECO:0000313" key="5">
    <source>
        <dbReference type="Proteomes" id="UP000269226"/>
    </source>
</evidence>
<dbReference type="InterPro" id="IPR011621">
    <property type="entry name" value="Metal-dep_PHydrolase_7TM_intra"/>
</dbReference>
<dbReference type="NCBIfam" id="TIGR00277">
    <property type="entry name" value="HDIG"/>
    <property type="match status" value="1"/>
</dbReference>
<dbReference type="GO" id="GO:0016787">
    <property type="term" value="F:hydrolase activity"/>
    <property type="evidence" value="ECO:0007669"/>
    <property type="project" value="UniProtKB-KW"/>
</dbReference>
<name>A0A2Z5Y230_9ENTE</name>
<dbReference type="SUPFAM" id="SSF109604">
    <property type="entry name" value="HD-domain/PDEase-like"/>
    <property type="match status" value="1"/>
</dbReference>
<keyword evidence="2" id="KW-0472">Membrane</keyword>
<dbReference type="InterPro" id="IPR003607">
    <property type="entry name" value="HD/PDEase_dom"/>
</dbReference>
<dbReference type="InterPro" id="IPR052722">
    <property type="entry name" value="PgpH_phosphodiesterase"/>
</dbReference>
<evidence type="ECO:0000313" key="4">
    <source>
        <dbReference type="EMBL" id="BBC60844.1"/>
    </source>
</evidence>
<evidence type="ECO:0000259" key="3">
    <source>
        <dbReference type="SMART" id="SM00471"/>
    </source>
</evidence>
<dbReference type="PANTHER" id="PTHR36442:SF1">
    <property type="entry name" value="CYCLIC-DI-AMP PHOSPHODIESTERASE PGPH"/>
    <property type="match status" value="1"/>
</dbReference>
<gene>
    <name evidence="4" type="ORF">DAT561_0725</name>
</gene>
<reference evidence="4 5" key="1">
    <citation type="submission" date="2018-01" db="EMBL/GenBank/DDBJ databases">
        <title>Whole genome sequence of Melissococcus plutonius DAT561.</title>
        <authorList>
            <person name="Okumura K."/>
            <person name="Takamatsu D."/>
            <person name="Okura M."/>
        </authorList>
    </citation>
    <scope>NUCLEOTIDE SEQUENCE [LARGE SCALE GENOMIC DNA]</scope>
    <source>
        <strain evidence="4 5">DAT561</strain>
    </source>
</reference>
<feature type="transmembrane region" description="Helical" evidence="2">
    <location>
        <begin position="424"/>
        <end position="442"/>
    </location>
</feature>
<dbReference type="AlphaFoldDB" id="A0A2Z5Y230"/>
<feature type="transmembrane region" description="Helical" evidence="2">
    <location>
        <begin position="319"/>
        <end position="341"/>
    </location>
</feature>
<dbReference type="InterPro" id="IPR006674">
    <property type="entry name" value="HD_domain"/>
</dbReference>
<evidence type="ECO:0000256" key="2">
    <source>
        <dbReference type="SAM" id="Phobius"/>
    </source>
</evidence>
<dbReference type="Pfam" id="PF07698">
    <property type="entry name" value="7TM-7TMR_HD"/>
    <property type="match status" value="1"/>
</dbReference>